<accession>A0A401SNZ0</accession>
<keyword evidence="2" id="KW-1185">Reference proteome</keyword>
<dbReference type="EMBL" id="BEZZ01000412">
    <property type="protein sequence ID" value="GCC32091.1"/>
    <property type="molecule type" value="Genomic_DNA"/>
</dbReference>
<dbReference type="AlphaFoldDB" id="A0A401SNZ0"/>
<comment type="caution">
    <text evidence="1">The sequence shown here is derived from an EMBL/GenBank/DDBJ whole genome shotgun (WGS) entry which is preliminary data.</text>
</comment>
<protein>
    <submittedName>
        <fullName evidence="1">Uncharacterized protein</fullName>
    </submittedName>
</protein>
<reference evidence="1 2" key="1">
    <citation type="journal article" date="2018" name="Nat. Ecol. Evol.">
        <title>Shark genomes provide insights into elasmobranch evolution and the origin of vertebrates.</title>
        <authorList>
            <person name="Hara Y"/>
            <person name="Yamaguchi K"/>
            <person name="Onimaru K"/>
            <person name="Kadota M"/>
            <person name="Koyanagi M"/>
            <person name="Keeley SD"/>
            <person name="Tatsumi K"/>
            <person name="Tanaka K"/>
            <person name="Motone F"/>
            <person name="Kageyama Y"/>
            <person name="Nozu R"/>
            <person name="Adachi N"/>
            <person name="Nishimura O"/>
            <person name="Nakagawa R"/>
            <person name="Tanegashima C"/>
            <person name="Kiyatake I"/>
            <person name="Matsumoto R"/>
            <person name="Murakumo K"/>
            <person name="Nishida K"/>
            <person name="Terakita A"/>
            <person name="Kuratani S"/>
            <person name="Sato K"/>
            <person name="Hyodo S Kuraku.S."/>
        </authorList>
    </citation>
    <scope>NUCLEOTIDE SEQUENCE [LARGE SCALE GENOMIC DNA]</scope>
</reference>
<name>A0A401SNZ0_CHIPU</name>
<evidence type="ECO:0000313" key="1">
    <source>
        <dbReference type="EMBL" id="GCC32091.1"/>
    </source>
</evidence>
<dbReference type="Proteomes" id="UP000287033">
    <property type="component" value="Unassembled WGS sequence"/>
</dbReference>
<evidence type="ECO:0000313" key="2">
    <source>
        <dbReference type="Proteomes" id="UP000287033"/>
    </source>
</evidence>
<sequence>MAETAPVTKSQGEVCYARTTTHAPNRHDIPVVSRKLRHCKGVTFLEVARAGFKQSAEAKINGCKAPH</sequence>
<proteinExistence type="predicted"/>
<gene>
    <name evidence="1" type="ORF">chiPu_0010551</name>
</gene>
<organism evidence="1 2">
    <name type="scientific">Chiloscyllium punctatum</name>
    <name type="common">Brownbanded bambooshark</name>
    <name type="synonym">Hemiscyllium punctatum</name>
    <dbReference type="NCBI Taxonomy" id="137246"/>
    <lineage>
        <taxon>Eukaryota</taxon>
        <taxon>Metazoa</taxon>
        <taxon>Chordata</taxon>
        <taxon>Craniata</taxon>
        <taxon>Vertebrata</taxon>
        <taxon>Chondrichthyes</taxon>
        <taxon>Elasmobranchii</taxon>
        <taxon>Galeomorphii</taxon>
        <taxon>Galeoidea</taxon>
        <taxon>Orectolobiformes</taxon>
        <taxon>Hemiscylliidae</taxon>
        <taxon>Chiloscyllium</taxon>
    </lineage>
</organism>